<reference evidence="8" key="1">
    <citation type="submission" date="2022-09" db="EMBL/GenBank/DDBJ databases">
        <title>Genomic of Burkholderia gladioli.</title>
        <authorList>
            <person name="Wu H."/>
        </authorList>
    </citation>
    <scope>NUCLEOTIDE SEQUENCE</scope>
    <source>
        <strain evidence="8">ZN-S4</strain>
    </source>
</reference>
<dbReference type="Proteomes" id="UP001059745">
    <property type="component" value="Chromosome 2"/>
</dbReference>
<evidence type="ECO:0000256" key="4">
    <source>
        <dbReference type="ARBA" id="ARBA00022692"/>
    </source>
</evidence>
<comment type="similarity">
    <text evidence="2">Belongs to the DoxX family.</text>
</comment>
<accession>A0AB38U5R7</accession>
<evidence type="ECO:0000256" key="3">
    <source>
        <dbReference type="ARBA" id="ARBA00022475"/>
    </source>
</evidence>
<keyword evidence="6 7" id="KW-0472">Membrane</keyword>
<evidence type="ECO:0000313" key="9">
    <source>
        <dbReference type="Proteomes" id="UP001059745"/>
    </source>
</evidence>
<evidence type="ECO:0000313" key="8">
    <source>
        <dbReference type="EMBL" id="UWX75317.1"/>
    </source>
</evidence>
<dbReference type="InterPro" id="IPR032808">
    <property type="entry name" value="DoxX"/>
</dbReference>
<dbReference type="AlphaFoldDB" id="A0AB38U5R7"/>
<organism evidence="8 9">
    <name type="scientific">Burkholderia gladioli</name>
    <name type="common">Pseudomonas marginata</name>
    <name type="synonym">Phytomonas marginata</name>
    <dbReference type="NCBI Taxonomy" id="28095"/>
    <lineage>
        <taxon>Bacteria</taxon>
        <taxon>Pseudomonadati</taxon>
        <taxon>Pseudomonadota</taxon>
        <taxon>Betaproteobacteria</taxon>
        <taxon>Burkholderiales</taxon>
        <taxon>Burkholderiaceae</taxon>
        <taxon>Burkholderia</taxon>
    </lineage>
</organism>
<keyword evidence="5 7" id="KW-1133">Transmembrane helix</keyword>
<feature type="transmembrane region" description="Helical" evidence="7">
    <location>
        <begin position="144"/>
        <end position="162"/>
    </location>
</feature>
<evidence type="ECO:0000256" key="6">
    <source>
        <dbReference type="ARBA" id="ARBA00023136"/>
    </source>
</evidence>
<keyword evidence="3" id="KW-1003">Cell membrane</keyword>
<sequence length="172" mass="19010">MNQRARRPAVRASWPPARRRSSSISGFQYFTRISTMRYLSLDKQRDGVLLAARVLMMVLFVMFGWQKLMGFSGTVAYMGSTGVPAPMLAAVIAVVMELVAGLLIVVGFYTRPVALLLALYTLGTAFVGHHYWTMTGAEQYVNLINFYKNISIVGGLLVLAVSGPGRFSIDRH</sequence>
<gene>
    <name evidence="8" type="ORF">NYZ96_20715</name>
</gene>
<dbReference type="PANTHER" id="PTHR33452:SF1">
    <property type="entry name" value="INNER MEMBRANE PROTEIN YPHA-RELATED"/>
    <property type="match status" value="1"/>
</dbReference>
<feature type="transmembrane region" description="Helical" evidence="7">
    <location>
        <begin position="113"/>
        <end position="132"/>
    </location>
</feature>
<keyword evidence="4 7" id="KW-0812">Transmembrane</keyword>
<feature type="transmembrane region" description="Helical" evidence="7">
    <location>
        <begin position="85"/>
        <end position="106"/>
    </location>
</feature>
<comment type="subcellular location">
    <subcellularLocation>
        <location evidence="1">Cell membrane</location>
        <topology evidence="1">Multi-pass membrane protein</topology>
    </subcellularLocation>
</comment>
<name>A0AB38U5R7_BURGA</name>
<protein>
    <submittedName>
        <fullName evidence="8">DoxX family protein</fullName>
    </submittedName>
</protein>
<evidence type="ECO:0000256" key="1">
    <source>
        <dbReference type="ARBA" id="ARBA00004651"/>
    </source>
</evidence>
<evidence type="ECO:0000256" key="2">
    <source>
        <dbReference type="ARBA" id="ARBA00006679"/>
    </source>
</evidence>
<dbReference type="RefSeq" id="WP_080742262.1">
    <property type="nucleotide sequence ID" value="NZ_CADEPT010000003.1"/>
</dbReference>
<dbReference type="Pfam" id="PF07681">
    <property type="entry name" value="DoxX"/>
    <property type="match status" value="1"/>
</dbReference>
<evidence type="ECO:0000256" key="7">
    <source>
        <dbReference type="SAM" id="Phobius"/>
    </source>
</evidence>
<dbReference type="InterPro" id="IPR051907">
    <property type="entry name" value="DoxX-like_oxidoreductase"/>
</dbReference>
<feature type="transmembrane region" description="Helical" evidence="7">
    <location>
        <begin position="47"/>
        <end position="65"/>
    </location>
</feature>
<dbReference type="EMBL" id="CP104215">
    <property type="protein sequence ID" value="UWX75317.1"/>
    <property type="molecule type" value="Genomic_DNA"/>
</dbReference>
<dbReference type="PANTHER" id="PTHR33452">
    <property type="entry name" value="OXIDOREDUCTASE CATD-RELATED"/>
    <property type="match status" value="1"/>
</dbReference>
<proteinExistence type="inferred from homology"/>
<dbReference type="GO" id="GO:0005886">
    <property type="term" value="C:plasma membrane"/>
    <property type="evidence" value="ECO:0007669"/>
    <property type="project" value="UniProtKB-SubCell"/>
</dbReference>
<evidence type="ECO:0000256" key="5">
    <source>
        <dbReference type="ARBA" id="ARBA00022989"/>
    </source>
</evidence>